<keyword evidence="3" id="KW-1003">Cell membrane</keyword>
<proteinExistence type="inferred from homology"/>
<dbReference type="GO" id="GO:0090708">
    <property type="term" value="P:specification of plant organ axis polarity"/>
    <property type="evidence" value="ECO:0007669"/>
    <property type="project" value="UniProtKB-ARBA"/>
</dbReference>
<dbReference type="AlphaFoldDB" id="A0A0D3EW11"/>
<dbReference type="STRING" id="65489.A0A0D3EW11"/>
<dbReference type="Pfam" id="PF06136">
    <property type="entry name" value="SOK"/>
    <property type="match status" value="1"/>
</dbReference>
<evidence type="ECO:0000256" key="3">
    <source>
        <dbReference type="ARBA" id="ARBA00022475"/>
    </source>
</evidence>
<evidence type="ECO:0000313" key="11">
    <source>
        <dbReference type="EnsemblPlants" id="OBART01G36620.1"/>
    </source>
</evidence>
<dbReference type="GO" id="GO:0051258">
    <property type="term" value="P:protein polymerization"/>
    <property type="evidence" value="ECO:0007669"/>
    <property type="project" value="UniProtKB-ARBA"/>
</dbReference>
<keyword evidence="6" id="KW-0131">Cell cycle</keyword>
<keyword evidence="4" id="KW-0132">Cell division</keyword>
<dbReference type="eggNOG" id="ENOG502QUB8">
    <property type="taxonomic scope" value="Eukaryota"/>
</dbReference>
<feature type="domain" description="SOSEKI DIX-like" evidence="10">
    <location>
        <begin position="47"/>
        <end position="133"/>
    </location>
</feature>
<dbReference type="GO" id="GO:0051302">
    <property type="term" value="P:regulation of cell division"/>
    <property type="evidence" value="ECO:0007669"/>
    <property type="project" value="UniProtKB-ARBA"/>
</dbReference>
<dbReference type="PANTHER" id="PTHR31083:SF4">
    <property type="entry name" value="PROTEIN SOSEKI 4-RELATED"/>
    <property type="match status" value="1"/>
</dbReference>
<feature type="compositionally biased region" description="Low complexity" evidence="9">
    <location>
        <begin position="151"/>
        <end position="161"/>
    </location>
</feature>
<evidence type="ECO:0000256" key="4">
    <source>
        <dbReference type="ARBA" id="ARBA00022618"/>
    </source>
</evidence>
<evidence type="ECO:0000313" key="12">
    <source>
        <dbReference type="Proteomes" id="UP000026960"/>
    </source>
</evidence>
<sequence>MAVVVAGSRGKGEQQRLPWREAQQEARCPDMAPPRPPRPRPGPARAAVVYYLSRNGHLEHPHFMEVAVASPDGLYLRDVIDRLDALRGKGMARMYSWASKRSYRNGFVWHDLADDDYIYPVAGREYVLKGTERLHPIQLPLLDAAAASSCSSGSQETATSSPPGWENGTGEARQKKGAGINTSELCEYRVYKAEDPAAAAADAVTQTEDAAAVDTRDTPSAPSVLMQLISCGSVSVKSTLASPVMARTAAHYRPRPPRPPTLASTTTEIPNYRQKIVEDKEYFSGSLVETKRSSPADTSQDIAVLRRSSSYNADRVQKVEPSTEAVDMHDRCIPRRPRGKKDGGAYLISGGNAQYGSKRHGG</sequence>
<dbReference type="InterPro" id="IPR048351">
    <property type="entry name" value="SOK_DIX"/>
</dbReference>
<feature type="compositionally biased region" description="Basic and acidic residues" evidence="9">
    <location>
        <begin position="10"/>
        <end position="28"/>
    </location>
</feature>
<comment type="subcellular location">
    <subcellularLocation>
        <location evidence="1">Cell membrane</location>
        <topology evidence="1">Peripheral membrane protein</topology>
        <orientation evidence="1">Cytoplasmic side</orientation>
    </subcellularLocation>
</comment>
<organism evidence="11">
    <name type="scientific">Oryza barthii</name>
    <dbReference type="NCBI Taxonomy" id="65489"/>
    <lineage>
        <taxon>Eukaryota</taxon>
        <taxon>Viridiplantae</taxon>
        <taxon>Streptophyta</taxon>
        <taxon>Embryophyta</taxon>
        <taxon>Tracheophyta</taxon>
        <taxon>Spermatophyta</taxon>
        <taxon>Magnoliopsida</taxon>
        <taxon>Liliopsida</taxon>
        <taxon>Poales</taxon>
        <taxon>Poaceae</taxon>
        <taxon>BOP clade</taxon>
        <taxon>Oryzoideae</taxon>
        <taxon>Oryzeae</taxon>
        <taxon>Oryzinae</taxon>
        <taxon>Oryza</taxon>
    </lineage>
</organism>
<evidence type="ECO:0000259" key="10">
    <source>
        <dbReference type="Pfam" id="PF06136"/>
    </source>
</evidence>
<dbReference type="HOGENOM" id="CLU_025038_0_0_1"/>
<dbReference type="Gramene" id="OBART01G36620.1">
    <property type="protein sequence ID" value="OBART01G36620.1"/>
    <property type="gene ID" value="OBART01G36620"/>
</dbReference>
<feature type="compositionally biased region" description="Pro residues" evidence="9">
    <location>
        <begin position="31"/>
        <end position="42"/>
    </location>
</feature>
<protein>
    <recommendedName>
        <fullName evidence="10">SOSEKI DIX-like domain-containing protein</fullName>
    </recommendedName>
</protein>
<dbReference type="PANTHER" id="PTHR31083">
    <property type="entry name" value="UPSTREAM OF FLC PROTEIN (DUF966)"/>
    <property type="match status" value="1"/>
</dbReference>
<evidence type="ECO:0000256" key="8">
    <source>
        <dbReference type="ARBA" id="ARBA00046534"/>
    </source>
</evidence>
<name>A0A0D3EW11_9ORYZ</name>
<accession>A0A0D3EW11</accession>
<evidence type="ECO:0000256" key="6">
    <source>
        <dbReference type="ARBA" id="ARBA00023306"/>
    </source>
</evidence>
<keyword evidence="5" id="KW-0472">Membrane</keyword>
<keyword evidence="2" id="KW-0217">Developmental protein</keyword>
<dbReference type="EnsemblPlants" id="OBART01G36620.1">
    <property type="protein sequence ID" value="OBART01G36620.1"/>
    <property type="gene ID" value="OBART01G36620"/>
</dbReference>
<evidence type="ECO:0000256" key="5">
    <source>
        <dbReference type="ARBA" id="ARBA00023136"/>
    </source>
</evidence>
<dbReference type="GO" id="GO:2000067">
    <property type="term" value="P:regulation of root morphogenesis"/>
    <property type="evidence" value="ECO:0007669"/>
    <property type="project" value="UniProtKB-ARBA"/>
</dbReference>
<evidence type="ECO:0000256" key="1">
    <source>
        <dbReference type="ARBA" id="ARBA00004413"/>
    </source>
</evidence>
<keyword evidence="12" id="KW-1185">Reference proteome</keyword>
<dbReference type="InterPro" id="IPR010369">
    <property type="entry name" value="SOK"/>
</dbReference>
<dbReference type="PaxDb" id="65489-OBART01G36620.1"/>
<reference evidence="11" key="2">
    <citation type="submission" date="2015-03" db="UniProtKB">
        <authorList>
            <consortium name="EnsemblPlants"/>
        </authorList>
    </citation>
    <scope>IDENTIFICATION</scope>
</reference>
<feature type="region of interest" description="Disordered" evidence="9">
    <location>
        <begin position="333"/>
        <end position="362"/>
    </location>
</feature>
<comment type="subunit">
    <text evidence="8">Homodimer. Forms long polymer filaments with other SOKs proteins polymers (e.g. SOK1, SOK2, SOK3 and SOK4) crucial for polar localization and biological activity. Binds to ANGUSTIFOLIA (AN).</text>
</comment>
<dbReference type="InterPro" id="IPR021182">
    <property type="entry name" value="SOK_magnoliopsida"/>
</dbReference>
<feature type="region of interest" description="Disordered" evidence="9">
    <location>
        <begin position="151"/>
        <end position="178"/>
    </location>
</feature>
<comment type="similarity">
    <text evidence="7">Belongs to the SOSEKI family.</text>
</comment>
<dbReference type="GO" id="GO:0005886">
    <property type="term" value="C:plasma membrane"/>
    <property type="evidence" value="ECO:0007669"/>
    <property type="project" value="UniProtKB-SubCell"/>
</dbReference>
<dbReference type="GO" id="GO:0051301">
    <property type="term" value="P:cell division"/>
    <property type="evidence" value="ECO:0007669"/>
    <property type="project" value="UniProtKB-KW"/>
</dbReference>
<reference evidence="11" key="1">
    <citation type="journal article" date="2009" name="Rice">
        <title>De Novo Next Generation Sequencing of Plant Genomes.</title>
        <authorList>
            <person name="Rounsley S."/>
            <person name="Marri P.R."/>
            <person name="Yu Y."/>
            <person name="He R."/>
            <person name="Sisneros N."/>
            <person name="Goicoechea J.L."/>
            <person name="Lee S.J."/>
            <person name="Angelova A."/>
            <person name="Kudrna D."/>
            <person name="Luo M."/>
            <person name="Affourtit J."/>
            <person name="Desany B."/>
            <person name="Knight J."/>
            <person name="Niazi F."/>
            <person name="Egholm M."/>
            <person name="Wing R.A."/>
        </authorList>
    </citation>
    <scope>NUCLEOTIDE SEQUENCE [LARGE SCALE GENOMIC DNA]</scope>
    <source>
        <strain evidence="11">cv. IRGC 105608</strain>
    </source>
</reference>
<dbReference type="Proteomes" id="UP000026960">
    <property type="component" value="Chromosome 1"/>
</dbReference>
<feature type="region of interest" description="Disordered" evidence="9">
    <location>
        <begin position="1"/>
        <end position="43"/>
    </location>
</feature>
<evidence type="ECO:0000256" key="9">
    <source>
        <dbReference type="SAM" id="MobiDB-lite"/>
    </source>
</evidence>
<evidence type="ECO:0000256" key="2">
    <source>
        <dbReference type="ARBA" id="ARBA00022473"/>
    </source>
</evidence>
<evidence type="ECO:0000256" key="7">
    <source>
        <dbReference type="ARBA" id="ARBA00024211"/>
    </source>
</evidence>
<dbReference type="PIRSF" id="PIRSF031043">
    <property type="entry name" value="UCP031043"/>
    <property type="match status" value="1"/>
</dbReference>